<reference evidence="2" key="1">
    <citation type="submission" date="2015-05" db="EMBL/GenBank/DDBJ databases">
        <title>Draft genome sequencing of a biphenyl-degrading bacterium, Pseudomonas balearica KF707 (=NBRC110670).</title>
        <authorList>
            <person name="Kimura N."/>
            <person name="Hirose J."/>
            <person name="Watanabe T."/>
            <person name="Suenaga H."/>
            <person name="Fujihara H."/>
            <person name="Noguchi M."/>
            <person name="Hashimoto M."/>
            <person name="Shimodaira J."/>
            <person name="Tsuchikane K."/>
            <person name="Hosoyama A."/>
            <person name="Yamazoe A."/>
            <person name="Fujita N."/>
            <person name="Furukawa K."/>
        </authorList>
    </citation>
    <scope>NUCLEOTIDE SEQUENCE [LARGE SCALE GENOMIC DNA]</scope>
    <source>
        <strain evidence="2">DSM 10086 / NBRC 110670 / KF707</strain>
    </source>
</reference>
<dbReference type="Proteomes" id="UP000218554">
    <property type="component" value="Chromosome"/>
</dbReference>
<organism evidence="1 2">
    <name type="scientific">Metapseudomonas furukawaii</name>
    <name type="common">Pseudomonas furukawaii</name>
    <dbReference type="NCBI Taxonomy" id="1149133"/>
    <lineage>
        <taxon>Bacteria</taxon>
        <taxon>Pseudomonadati</taxon>
        <taxon>Pseudomonadota</taxon>
        <taxon>Gammaproteobacteria</taxon>
        <taxon>Pseudomonadales</taxon>
        <taxon>Pseudomonadaceae</taxon>
        <taxon>Metapseudomonas</taxon>
    </lineage>
</organism>
<dbReference type="EMBL" id="AP014862">
    <property type="protein sequence ID" value="BAU74518.1"/>
    <property type="molecule type" value="Genomic_DNA"/>
</dbReference>
<reference evidence="1 2" key="2">
    <citation type="journal article" date="2017" name="Int. J. Syst. Evol. Microbiol.">
        <title>Pseudomonas furukawaii sp. nov., a polychlorinated biphenyl-degrading bacterium isolated from biphenyl-contaminated soil in Japan.</title>
        <authorList>
            <person name="Kimura N."/>
            <person name="Watanabe T."/>
            <person name="Suenaga H."/>
            <person name="Fujihara H."/>
            <person name="Futagami T."/>
            <person name="Goto M."/>
            <person name="Hanada S."/>
            <person name="Hirose J."/>
        </authorList>
    </citation>
    <scope>NUCLEOTIDE SEQUENCE [LARGE SCALE GENOMIC DNA]</scope>
    <source>
        <strain evidence="2">DSM 10086 / NBRC 110670 / KF707</strain>
    </source>
</reference>
<keyword evidence="2" id="KW-1185">Reference proteome</keyword>
<gene>
    <name evidence="1" type="ORF">KF707C_28300</name>
</gene>
<protein>
    <submittedName>
        <fullName evidence="1">Uncharacterized protein</fullName>
    </submittedName>
</protein>
<evidence type="ECO:0000313" key="1">
    <source>
        <dbReference type="EMBL" id="BAU74518.1"/>
    </source>
</evidence>
<name>A0AAD1FGL0_METFU</name>
<sequence>MFQPNNAHASPPASGFVFDCASSFASVALVQLAGGETLCGRMHRCIQRLIERRTVR</sequence>
<evidence type="ECO:0000313" key="2">
    <source>
        <dbReference type="Proteomes" id="UP000218554"/>
    </source>
</evidence>
<dbReference type="RefSeq" id="WP_003450168.1">
    <property type="nucleotide sequence ID" value="NZ_AJMR01000095.1"/>
</dbReference>
<proteinExistence type="predicted"/>
<accession>A0AAD1FGL0</accession>
<dbReference type="AlphaFoldDB" id="A0AAD1FGL0"/>
<dbReference type="KEGG" id="pfuw:KF707C_28300"/>